<evidence type="ECO:0000313" key="3">
    <source>
        <dbReference type="Proteomes" id="UP000199137"/>
    </source>
</evidence>
<dbReference type="EMBL" id="FOWC01000021">
    <property type="protein sequence ID" value="SFQ72651.1"/>
    <property type="molecule type" value="Genomic_DNA"/>
</dbReference>
<evidence type="ECO:0000313" key="2">
    <source>
        <dbReference type="EMBL" id="SFQ72651.1"/>
    </source>
</evidence>
<feature type="region of interest" description="Disordered" evidence="1">
    <location>
        <begin position="309"/>
        <end position="613"/>
    </location>
</feature>
<feature type="region of interest" description="Disordered" evidence="1">
    <location>
        <begin position="200"/>
        <end position="263"/>
    </location>
</feature>
<feature type="compositionally biased region" description="Low complexity" evidence="1">
    <location>
        <begin position="444"/>
        <end position="454"/>
    </location>
</feature>
<feature type="compositionally biased region" description="Polar residues" evidence="1">
    <location>
        <begin position="233"/>
        <end position="245"/>
    </location>
</feature>
<dbReference type="AlphaFoldDB" id="A0A1I6AVA4"/>
<feature type="compositionally biased region" description="Low complexity" evidence="1">
    <location>
        <begin position="309"/>
        <end position="320"/>
    </location>
</feature>
<gene>
    <name evidence="2" type="ORF">SAMN05421854_12128</name>
</gene>
<accession>A0A1I6AVA4</accession>
<evidence type="ECO:0000256" key="1">
    <source>
        <dbReference type="SAM" id="MobiDB-lite"/>
    </source>
</evidence>
<feature type="compositionally biased region" description="Low complexity" evidence="1">
    <location>
        <begin position="558"/>
        <end position="592"/>
    </location>
</feature>
<proteinExistence type="predicted"/>
<dbReference type="STRING" id="112413.SAMN05421854_12128"/>
<feature type="compositionally biased region" description="Low complexity" evidence="1">
    <location>
        <begin position="249"/>
        <end position="263"/>
    </location>
</feature>
<feature type="compositionally biased region" description="Low complexity" evidence="1">
    <location>
        <begin position="330"/>
        <end position="402"/>
    </location>
</feature>
<feature type="region of interest" description="Disordered" evidence="1">
    <location>
        <begin position="647"/>
        <end position="683"/>
    </location>
</feature>
<name>A0A1I6AVA4_9PSEU</name>
<sequence length="818" mass="76432">MRLVRLGQQPSRVAEDVRAALASLGRGSTVIGGVALVGARPAGDRPVEAVVVLPAGVLVVIGVDLPDPALRLEAPLGGPWKADGWPLVHGDDVNPATEALDLSQECERRIAELGGGPVGTIVAVGPYVETVDQPPGDLAGPVRVLHPTPTTMLAATVSLATARHPRSVDQARALIAALAPDAPELSDEVLRGEGFVRFADDVPVPPGPRSPGGSAGAASAGAAGAASAGPASNRTAAANSGSSTGPALAAPGSDAGPSTAAAASPGTAAVSAGAAAGPTAGVSAGAAAGPTAGVSAGAVGAAASTAATSGPAGAAAEPGAAGSGSGSPGPGNSAPDSARGDAAGSGAAGSNTVASGAAPSGAVGSGAAASGAAGSGSAKPDAAGSGPAGSASAGTDAAIAAGRSTADAVTGDTAGPQNPAGAEDARGLPVFPGNGTTASGAMEPKAAASPSNPSAAPPVPRPKIIAVRPPRPEIPPIELGSLSEAPAKSAAPPEAPTEKMPSPAKPRDAGRPRGAVPPVVPGNGPWPSSPPQPAPAAGAGAMPAADPGTSAGAGTGSGPASPGTGAPATGAGAETTAAAGPGTGAGATAAAGTGAGAAGAGPDSPAGPGKPASRTVKWVPIAAIVLLVALVVSAIVVATNGGDDTAAAPPAGSAPPSSVPSPAPSSAKPSVPPAPALTFEPRASSADQKCASHAFGDVQASLQQTSCSAVRRASYTALVDGRTAAVTVAVVEFSDAGQANHLKQVADNPGGGGILDVATETGKWPSGPPQFDGAAYASKIDGNGVRIVQAVWQPGPSTADDPGLARAAKGALDLQLPS</sequence>
<protein>
    <submittedName>
        <fullName evidence="2">Uncharacterized protein</fullName>
    </submittedName>
</protein>
<feature type="compositionally biased region" description="Low complexity" evidence="1">
    <location>
        <begin position="600"/>
        <end position="609"/>
    </location>
</feature>
<organism evidence="2 3">
    <name type="scientific">Amycolatopsis rubida</name>
    <dbReference type="NCBI Taxonomy" id="112413"/>
    <lineage>
        <taxon>Bacteria</taxon>
        <taxon>Bacillati</taxon>
        <taxon>Actinomycetota</taxon>
        <taxon>Actinomycetes</taxon>
        <taxon>Pseudonocardiales</taxon>
        <taxon>Pseudonocardiaceae</taxon>
        <taxon>Amycolatopsis</taxon>
    </lineage>
</organism>
<reference evidence="2 3" key="1">
    <citation type="submission" date="2016-10" db="EMBL/GenBank/DDBJ databases">
        <authorList>
            <person name="de Groot N.N."/>
        </authorList>
    </citation>
    <scope>NUCLEOTIDE SEQUENCE [LARGE SCALE GENOMIC DNA]</scope>
    <source>
        <strain evidence="2 3">DSM 44637</strain>
    </source>
</reference>
<feature type="compositionally biased region" description="Low complexity" evidence="1">
    <location>
        <begin position="647"/>
        <end position="656"/>
    </location>
</feature>
<feature type="compositionally biased region" description="Low complexity" evidence="1">
    <location>
        <begin position="216"/>
        <end position="232"/>
    </location>
</feature>
<dbReference type="Proteomes" id="UP000199137">
    <property type="component" value="Unassembled WGS sequence"/>
</dbReference>
<feature type="compositionally biased region" description="Low complexity" evidence="1">
    <location>
        <begin position="512"/>
        <end position="526"/>
    </location>
</feature>
<feature type="compositionally biased region" description="Low complexity" evidence="1">
    <location>
        <begin position="483"/>
        <end position="492"/>
    </location>
</feature>
<feature type="compositionally biased region" description="Low complexity" evidence="1">
    <location>
        <begin position="535"/>
        <end position="550"/>
    </location>
</feature>
<dbReference type="OrthoDB" id="3663113at2"/>
<dbReference type="RefSeq" id="WP_093576930.1">
    <property type="nucleotide sequence ID" value="NZ_FOWC01000021.1"/>
</dbReference>